<feature type="region of interest" description="Disordered" evidence="1">
    <location>
        <begin position="114"/>
        <end position="135"/>
    </location>
</feature>
<proteinExistence type="predicted"/>
<name>A0A397JMM8_9GLOM</name>
<organism evidence="3 4">
    <name type="scientific">Diversispora epigaea</name>
    <dbReference type="NCBI Taxonomy" id="1348612"/>
    <lineage>
        <taxon>Eukaryota</taxon>
        <taxon>Fungi</taxon>
        <taxon>Fungi incertae sedis</taxon>
        <taxon>Mucoromycota</taxon>
        <taxon>Glomeromycotina</taxon>
        <taxon>Glomeromycetes</taxon>
        <taxon>Diversisporales</taxon>
        <taxon>Diversisporaceae</taxon>
        <taxon>Diversispora</taxon>
    </lineage>
</organism>
<comment type="caution">
    <text evidence="3">The sequence shown here is derived from an EMBL/GenBank/DDBJ whole genome shotgun (WGS) entry which is preliminary data.</text>
</comment>
<evidence type="ECO:0000256" key="1">
    <source>
        <dbReference type="SAM" id="MobiDB-lite"/>
    </source>
</evidence>
<feature type="transmembrane region" description="Helical" evidence="2">
    <location>
        <begin position="235"/>
        <end position="259"/>
    </location>
</feature>
<dbReference type="Proteomes" id="UP000266861">
    <property type="component" value="Unassembled WGS sequence"/>
</dbReference>
<sequence>MVMIDNPLRSRTFKRTNKSNAPYSLRKDHFLYYFIHEAIPTKIAATSTTTIQSMIQIDSNLTDTSDNNDLNNQVLAKPLRHSFNQYNKNIPPTIILQRLHTILSFINPQQNSLRTNSRSNFSTNNINKNTVGGSRSNSSAWSVSNGEISKPQALVVWDLLFGEFSWKGVTDIGIFFNEFDIEARLMNEWIIVMLILQWVLTAQQFKENRKTKSSLMSDNQIELDYYDDDDYCDDVMLMTMMMVMMTVMTMTMIMMMIMIE</sequence>
<keyword evidence="2" id="KW-1133">Transmembrane helix</keyword>
<keyword evidence="4" id="KW-1185">Reference proteome</keyword>
<keyword evidence="2" id="KW-0472">Membrane</keyword>
<gene>
    <name evidence="3" type="ORF">Glove_54g121</name>
</gene>
<evidence type="ECO:0000313" key="4">
    <source>
        <dbReference type="Proteomes" id="UP000266861"/>
    </source>
</evidence>
<keyword evidence="2" id="KW-0812">Transmembrane</keyword>
<evidence type="ECO:0000256" key="2">
    <source>
        <dbReference type="SAM" id="Phobius"/>
    </source>
</evidence>
<evidence type="ECO:0000313" key="3">
    <source>
        <dbReference type="EMBL" id="RHZ86183.1"/>
    </source>
</evidence>
<accession>A0A397JMM8</accession>
<reference evidence="3 4" key="1">
    <citation type="submission" date="2018-08" db="EMBL/GenBank/DDBJ databases">
        <title>Genome and evolution of the arbuscular mycorrhizal fungus Diversispora epigaea (formerly Glomus versiforme) and its bacterial endosymbionts.</title>
        <authorList>
            <person name="Sun X."/>
            <person name="Fei Z."/>
            <person name="Harrison M."/>
        </authorList>
    </citation>
    <scope>NUCLEOTIDE SEQUENCE [LARGE SCALE GENOMIC DNA]</scope>
    <source>
        <strain evidence="3 4">IT104</strain>
    </source>
</reference>
<protein>
    <submittedName>
        <fullName evidence="3">Uncharacterized protein</fullName>
    </submittedName>
</protein>
<dbReference type="EMBL" id="PQFF01000051">
    <property type="protein sequence ID" value="RHZ86183.1"/>
    <property type="molecule type" value="Genomic_DNA"/>
</dbReference>
<feature type="transmembrane region" description="Helical" evidence="2">
    <location>
        <begin position="189"/>
        <end position="205"/>
    </location>
</feature>
<dbReference type="AlphaFoldDB" id="A0A397JMM8"/>